<name>A0ABQ2EKU8_9ACTN</name>
<keyword evidence="2" id="KW-1185">Reference proteome</keyword>
<accession>A0ABQ2EKU8</accession>
<dbReference type="Proteomes" id="UP000660265">
    <property type="component" value="Unassembled WGS sequence"/>
</dbReference>
<sequence>MLGFGVALIGAVIGGGFSYLGAWHQSRTQLEAQEAQGREDRKKEDREKRAEVYEGFLGAADIFAVKTNGIITDCNDGKCSPDWHAWQTLRAEYQGALNQVWVYGSDEAVTQTGRISAALPKSLWEPNADELHLTFESANFRTAYQGFQSLMCRELPASPRTAC</sequence>
<gene>
    <name evidence="1" type="ORF">GCM10011583_51260</name>
</gene>
<dbReference type="EMBL" id="BMMV01000018">
    <property type="protein sequence ID" value="GGK13047.1"/>
    <property type="molecule type" value="Genomic_DNA"/>
</dbReference>
<evidence type="ECO:0008006" key="3">
    <source>
        <dbReference type="Google" id="ProtNLM"/>
    </source>
</evidence>
<comment type="caution">
    <text evidence="1">The sequence shown here is derived from an EMBL/GenBank/DDBJ whole genome shotgun (WGS) entry which is preliminary data.</text>
</comment>
<evidence type="ECO:0000313" key="1">
    <source>
        <dbReference type="EMBL" id="GGK13047.1"/>
    </source>
</evidence>
<reference evidence="2" key="1">
    <citation type="journal article" date="2019" name="Int. J. Syst. Evol. Microbiol.">
        <title>The Global Catalogue of Microorganisms (GCM) 10K type strain sequencing project: providing services to taxonomists for standard genome sequencing and annotation.</title>
        <authorList>
            <consortium name="The Broad Institute Genomics Platform"/>
            <consortium name="The Broad Institute Genome Sequencing Center for Infectious Disease"/>
            <person name="Wu L."/>
            <person name="Ma J."/>
        </authorList>
    </citation>
    <scope>NUCLEOTIDE SEQUENCE [LARGE SCALE GENOMIC DNA]</scope>
    <source>
        <strain evidence="2">CGMCC 4.7275</strain>
    </source>
</reference>
<protein>
    <recommendedName>
        <fullName evidence="3">Lipoprotein</fullName>
    </recommendedName>
</protein>
<evidence type="ECO:0000313" key="2">
    <source>
        <dbReference type="Proteomes" id="UP000660265"/>
    </source>
</evidence>
<organism evidence="1 2">
    <name type="scientific">Streptomyces camponoticapitis</name>
    <dbReference type="NCBI Taxonomy" id="1616125"/>
    <lineage>
        <taxon>Bacteria</taxon>
        <taxon>Bacillati</taxon>
        <taxon>Actinomycetota</taxon>
        <taxon>Actinomycetes</taxon>
        <taxon>Kitasatosporales</taxon>
        <taxon>Streptomycetaceae</taxon>
        <taxon>Streptomyces</taxon>
    </lineage>
</organism>
<proteinExistence type="predicted"/>